<dbReference type="Pfam" id="PF00240">
    <property type="entry name" value="ubiquitin"/>
    <property type="match status" value="1"/>
</dbReference>
<feature type="region of interest" description="Disordered" evidence="6">
    <location>
        <begin position="261"/>
        <end position="294"/>
    </location>
</feature>
<dbReference type="GO" id="GO:0070628">
    <property type="term" value="F:proteasome binding"/>
    <property type="evidence" value="ECO:0007669"/>
    <property type="project" value="TreeGrafter"/>
</dbReference>
<dbReference type="PROSITE" id="PS50053">
    <property type="entry name" value="UBIQUITIN_2"/>
    <property type="match status" value="1"/>
</dbReference>
<proteinExistence type="predicted"/>
<dbReference type="GO" id="GO:0005829">
    <property type="term" value="C:cytosol"/>
    <property type="evidence" value="ECO:0007669"/>
    <property type="project" value="TreeGrafter"/>
</dbReference>
<name>A0AAD2CN40_9STRA</name>
<feature type="compositionally biased region" description="Pro residues" evidence="6">
    <location>
        <begin position="115"/>
        <end position="125"/>
    </location>
</feature>
<dbReference type="FunFam" id="1.10.8.10:FF:000002">
    <property type="entry name" value="UV excision repair protein RAD23 homolog"/>
    <property type="match status" value="1"/>
</dbReference>
<keyword evidence="4" id="KW-0234">DNA repair</keyword>
<feature type="compositionally biased region" description="Low complexity" evidence="6">
    <location>
        <begin position="79"/>
        <end position="114"/>
    </location>
</feature>
<dbReference type="InterPro" id="IPR029071">
    <property type="entry name" value="Ubiquitin-like_domsf"/>
</dbReference>
<evidence type="ECO:0000313" key="10">
    <source>
        <dbReference type="Proteomes" id="UP001295423"/>
    </source>
</evidence>
<keyword evidence="2" id="KW-0677">Repeat</keyword>
<feature type="region of interest" description="Disordered" evidence="6">
    <location>
        <begin position="79"/>
        <end position="135"/>
    </location>
</feature>
<dbReference type="FunFam" id="3.10.20.90:FF:000254">
    <property type="entry name" value="UV excision repair protein Rad23"/>
    <property type="match status" value="1"/>
</dbReference>
<sequence length="447" mass="45635">MKLTVKTLKGGKFQVDCEPSKTVAETKVIIEAAQSDLSAANMKLIHSGKVLKDDQTIESCGIKQNDFLVVMMTKPKKAAAAPSPTPAAAAAPAPAAPKTPAAAESKPAAATPKPAETPAPAPAPTSAPAAPTRAADAEFPSEIVNNLTTMGFPEAEVRHCLRAANGNPDIAVEFLTNGIPPGMQPSEQAAAASPRAGSSSGGGPLTALRNHPQFNDLRRLVQSNPQMLQTVLTQIGQQQPELLAEINANQEAFLALMNEPITESSSSPSAPAPAPSSSSAPSGAGGGFPADLLDGMANPAQMAQMLQDMSPNDLNEMAAMMGLSPEQLRATAQMLGQIPPEQLQQYMMQAAQGGGFGGGGGGGGGGQQVLRLSEEEMAAVDRLTEMGFDRTEAAQAFLACDKNEALAANLLMDSMGDGGFGFGGGGGGNDQGNNGGGNDDGDDNMYD</sequence>
<feature type="compositionally biased region" description="Gly residues" evidence="6">
    <location>
        <begin position="419"/>
        <end position="438"/>
    </location>
</feature>
<dbReference type="InterPro" id="IPR015360">
    <property type="entry name" value="XPC-bd"/>
</dbReference>
<evidence type="ECO:0000256" key="4">
    <source>
        <dbReference type="ARBA" id="ARBA00023204"/>
    </source>
</evidence>
<feature type="compositionally biased region" description="Low complexity" evidence="6">
    <location>
        <begin position="264"/>
        <end position="282"/>
    </location>
</feature>
<feature type="region of interest" description="Disordered" evidence="6">
    <location>
        <begin position="419"/>
        <end position="447"/>
    </location>
</feature>
<evidence type="ECO:0000256" key="2">
    <source>
        <dbReference type="ARBA" id="ARBA00022737"/>
    </source>
</evidence>
<evidence type="ECO:0000256" key="1">
    <source>
        <dbReference type="ARBA" id="ARBA00004123"/>
    </source>
</evidence>
<dbReference type="GO" id="GO:0043161">
    <property type="term" value="P:proteasome-mediated ubiquitin-dependent protein catabolic process"/>
    <property type="evidence" value="ECO:0007669"/>
    <property type="project" value="InterPro"/>
</dbReference>
<reference evidence="9" key="1">
    <citation type="submission" date="2023-08" db="EMBL/GenBank/DDBJ databases">
        <authorList>
            <person name="Audoor S."/>
            <person name="Bilcke G."/>
        </authorList>
    </citation>
    <scope>NUCLEOTIDE SEQUENCE</scope>
</reference>
<feature type="domain" description="UBA" evidence="7">
    <location>
        <begin position="138"/>
        <end position="178"/>
    </location>
</feature>
<dbReference type="SUPFAM" id="SSF46934">
    <property type="entry name" value="UBA-like"/>
    <property type="match status" value="2"/>
</dbReference>
<accession>A0AAD2CN40</accession>
<keyword evidence="3" id="KW-0227">DNA damage</keyword>
<dbReference type="SMART" id="SM00213">
    <property type="entry name" value="UBQ"/>
    <property type="match status" value="1"/>
</dbReference>
<dbReference type="GO" id="GO:0031593">
    <property type="term" value="F:polyubiquitin modification-dependent protein binding"/>
    <property type="evidence" value="ECO:0007669"/>
    <property type="project" value="TreeGrafter"/>
</dbReference>
<gene>
    <name evidence="9" type="ORF">CYCCA115_LOCUS7031</name>
</gene>
<organism evidence="9 10">
    <name type="scientific">Cylindrotheca closterium</name>
    <dbReference type="NCBI Taxonomy" id="2856"/>
    <lineage>
        <taxon>Eukaryota</taxon>
        <taxon>Sar</taxon>
        <taxon>Stramenopiles</taxon>
        <taxon>Ochrophyta</taxon>
        <taxon>Bacillariophyta</taxon>
        <taxon>Bacillariophyceae</taxon>
        <taxon>Bacillariophycidae</taxon>
        <taxon>Bacillariales</taxon>
        <taxon>Bacillariaceae</taxon>
        <taxon>Cylindrotheca</taxon>
    </lineage>
</organism>
<dbReference type="InterPro" id="IPR000626">
    <property type="entry name" value="Ubiquitin-like_dom"/>
</dbReference>
<dbReference type="Gene3D" id="1.10.10.540">
    <property type="entry name" value="XPC-binding domain"/>
    <property type="match status" value="1"/>
</dbReference>
<evidence type="ECO:0000256" key="5">
    <source>
        <dbReference type="ARBA" id="ARBA00023242"/>
    </source>
</evidence>
<evidence type="ECO:0000256" key="6">
    <source>
        <dbReference type="SAM" id="MobiDB-lite"/>
    </source>
</evidence>
<dbReference type="PROSITE" id="PS50030">
    <property type="entry name" value="UBA"/>
    <property type="match status" value="2"/>
</dbReference>
<keyword evidence="5" id="KW-0539">Nucleus</keyword>
<dbReference type="InterPro" id="IPR006636">
    <property type="entry name" value="STI1_HS-bd"/>
</dbReference>
<dbReference type="SUPFAM" id="SSF54236">
    <property type="entry name" value="Ubiquitin-like"/>
    <property type="match status" value="1"/>
</dbReference>
<dbReference type="SMART" id="SM00727">
    <property type="entry name" value="STI1"/>
    <property type="match status" value="1"/>
</dbReference>
<dbReference type="EMBL" id="CAKOGP040000890">
    <property type="protein sequence ID" value="CAJ1940416.1"/>
    <property type="molecule type" value="Genomic_DNA"/>
</dbReference>
<dbReference type="Proteomes" id="UP001295423">
    <property type="component" value="Unassembled WGS sequence"/>
</dbReference>
<dbReference type="CDD" id="cd01805">
    <property type="entry name" value="Ubl_Rad23"/>
    <property type="match status" value="1"/>
</dbReference>
<dbReference type="GO" id="GO:0006289">
    <property type="term" value="P:nucleotide-excision repair"/>
    <property type="evidence" value="ECO:0007669"/>
    <property type="project" value="InterPro"/>
</dbReference>
<evidence type="ECO:0000259" key="7">
    <source>
        <dbReference type="PROSITE" id="PS50030"/>
    </source>
</evidence>
<dbReference type="PANTHER" id="PTHR10621">
    <property type="entry name" value="UV EXCISION REPAIR PROTEIN RAD23"/>
    <property type="match status" value="1"/>
</dbReference>
<dbReference type="Gene3D" id="3.10.20.90">
    <property type="entry name" value="Phosphatidylinositol 3-kinase Catalytic Subunit, Chain A, domain 1"/>
    <property type="match status" value="1"/>
</dbReference>
<feature type="region of interest" description="Disordered" evidence="6">
    <location>
        <begin position="179"/>
        <end position="210"/>
    </location>
</feature>
<dbReference type="Pfam" id="PF09280">
    <property type="entry name" value="XPC-binding"/>
    <property type="match status" value="1"/>
</dbReference>
<evidence type="ECO:0008006" key="11">
    <source>
        <dbReference type="Google" id="ProtNLM"/>
    </source>
</evidence>
<dbReference type="CDD" id="cd14281">
    <property type="entry name" value="UBA2_Rad23_like"/>
    <property type="match status" value="1"/>
</dbReference>
<dbReference type="GO" id="GO:0043130">
    <property type="term" value="F:ubiquitin binding"/>
    <property type="evidence" value="ECO:0007669"/>
    <property type="project" value="TreeGrafter"/>
</dbReference>
<protein>
    <recommendedName>
        <fullName evidence="11">UV excision repair protein RAD23</fullName>
    </recommendedName>
</protein>
<dbReference type="Pfam" id="PF00627">
    <property type="entry name" value="UBA"/>
    <property type="match status" value="2"/>
</dbReference>
<evidence type="ECO:0000259" key="8">
    <source>
        <dbReference type="PROSITE" id="PS50053"/>
    </source>
</evidence>
<feature type="compositionally biased region" description="Low complexity" evidence="6">
    <location>
        <begin position="189"/>
        <end position="198"/>
    </location>
</feature>
<feature type="domain" description="UBA" evidence="7">
    <location>
        <begin position="371"/>
        <end position="414"/>
    </location>
</feature>
<dbReference type="InterPro" id="IPR009060">
    <property type="entry name" value="UBA-like_sf"/>
</dbReference>
<keyword evidence="10" id="KW-1185">Reference proteome</keyword>
<feature type="domain" description="Ubiquitin-like" evidence="8">
    <location>
        <begin position="1"/>
        <end position="77"/>
    </location>
</feature>
<dbReference type="SUPFAM" id="SSF101238">
    <property type="entry name" value="XPC-binding domain"/>
    <property type="match status" value="1"/>
</dbReference>
<dbReference type="PANTHER" id="PTHR10621:SF0">
    <property type="entry name" value="UV EXCISION REPAIR PROTEIN RAD23"/>
    <property type="match status" value="1"/>
</dbReference>
<dbReference type="GO" id="GO:0005654">
    <property type="term" value="C:nucleoplasm"/>
    <property type="evidence" value="ECO:0007669"/>
    <property type="project" value="TreeGrafter"/>
</dbReference>
<evidence type="ECO:0000256" key="3">
    <source>
        <dbReference type="ARBA" id="ARBA00022763"/>
    </source>
</evidence>
<dbReference type="InterPro" id="IPR036353">
    <property type="entry name" value="XPC-bd_sf"/>
</dbReference>
<comment type="subcellular location">
    <subcellularLocation>
        <location evidence="1">Nucleus</location>
    </subcellularLocation>
</comment>
<dbReference type="InterPro" id="IPR015940">
    <property type="entry name" value="UBA"/>
</dbReference>
<dbReference type="AlphaFoldDB" id="A0AAD2CN40"/>
<dbReference type="Gene3D" id="1.10.8.10">
    <property type="entry name" value="DNA helicase RuvA subunit, C-terminal domain"/>
    <property type="match status" value="2"/>
</dbReference>
<dbReference type="GO" id="GO:0003684">
    <property type="term" value="F:damaged DNA binding"/>
    <property type="evidence" value="ECO:0007669"/>
    <property type="project" value="InterPro"/>
</dbReference>
<dbReference type="FunFam" id="1.10.8.10:FF:000003">
    <property type="entry name" value="UV excision repair protein RAD23 homolog"/>
    <property type="match status" value="1"/>
</dbReference>
<dbReference type="SMART" id="SM00165">
    <property type="entry name" value="UBA"/>
    <property type="match status" value="2"/>
</dbReference>
<evidence type="ECO:0000313" key="9">
    <source>
        <dbReference type="EMBL" id="CAJ1940416.1"/>
    </source>
</evidence>
<comment type="caution">
    <text evidence="9">The sequence shown here is derived from an EMBL/GenBank/DDBJ whole genome shotgun (WGS) entry which is preliminary data.</text>
</comment>